<proteinExistence type="predicted"/>
<name>A0A1H9Z563_9EURY</name>
<feature type="transmembrane region" description="Helical" evidence="1">
    <location>
        <begin position="16"/>
        <end position="33"/>
    </location>
</feature>
<feature type="transmembrane region" description="Helical" evidence="1">
    <location>
        <begin position="88"/>
        <end position="107"/>
    </location>
</feature>
<keyword evidence="1" id="KW-1133">Transmembrane helix</keyword>
<dbReference type="RefSeq" id="WP_091689370.1">
    <property type="nucleotide sequence ID" value="NZ_CAAGSJ010000001.1"/>
</dbReference>
<feature type="transmembrane region" description="Helical" evidence="1">
    <location>
        <begin position="114"/>
        <end position="129"/>
    </location>
</feature>
<evidence type="ECO:0000313" key="3">
    <source>
        <dbReference type="Proteomes" id="UP000243338"/>
    </source>
</evidence>
<dbReference type="AlphaFoldDB" id="A0A1H9Z563"/>
<sequence length="267" mass="29744">MIIDIYNQLIKKRNLTALYVLSAIIITYFASWFPDFENLIGIEGARISSVVSFGALNGMLLGPFWGTIVSFTGVMGHTLVRGGGSPDTFHLLTPFFVAMSSVVAGLCITRKEKAAMAVFGILILLWYITPTGRTIYYYPWFHVVTLGAFLVFNYKLKDREGNLFKFTFLLLAALIAILADHLAGSISAAILFDLPPQMFASVITIYPIERITLAFAAASIIFLLIVTLQNTLMESDTFHDKVKEAKKENVLDYVSDVKDMLEKDDDQ</sequence>
<dbReference type="OrthoDB" id="65647at2157"/>
<dbReference type="Proteomes" id="UP000243338">
    <property type="component" value="Unassembled WGS sequence"/>
</dbReference>
<protein>
    <submittedName>
        <fullName evidence="2">Uncharacterized protein</fullName>
    </submittedName>
</protein>
<evidence type="ECO:0000256" key="1">
    <source>
        <dbReference type="SAM" id="Phobius"/>
    </source>
</evidence>
<dbReference type="EMBL" id="FOHQ01000002">
    <property type="protein sequence ID" value="SES76667.1"/>
    <property type="molecule type" value="Genomic_DNA"/>
</dbReference>
<accession>A0A1H9Z563</accession>
<feature type="transmembrane region" description="Helical" evidence="1">
    <location>
        <begin position="211"/>
        <end position="233"/>
    </location>
</feature>
<feature type="transmembrane region" description="Helical" evidence="1">
    <location>
        <begin position="166"/>
        <end position="191"/>
    </location>
</feature>
<keyword evidence="1" id="KW-0812">Transmembrane</keyword>
<evidence type="ECO:0000313" key="2">
    <source>
        <dbReference type="EMBL" id="SES76667.1"/>
    </source>
</evidence>
<feature type="transmembrane region" description="Helical" evidence="1">
    <location>
        <begin position="135"/>
        <end position="154"/>
    </location>
</feature>
<keyword evidence="3" id="KW-1185">Reference proteome</keyword>
<dbReference type="STRING" id="1353158.SAMN04488587_0869"/>
<feature type="transmembrane region" description="Helical" evidence="1">
    <location>
        <begin position="45"/>
        <end position="68"/>
    </location>
</feature>
<organism evidence="2 3">
    <name type="scientific">Methanococcoides vulcani</name>
    <dbReference type="NCBI Taxonomy" id="1353158"/>
    <lineage>
        <taxon>Archaea</taxon>
        <taxon>Methanobacteriati</taxon>
        <taxon>Methanobacteriota</taxon>
        <taxon>Stenosarchaea group</taxon>
        <taxon>Methanomicrobia</taxon>
        <taxon>Methanosarcinales</taxon>
        <taxon>Methanosarcinaceae</taxon>
        <taxon>Methanococcoides</taxon>
    </lineage>
</organism>
<gene>
    <name evidence="2" type="ORF">SAMN04488587_0869</name>
</gene>
<keyword evidence="1" id="KW-0472">Membrane</keyword>
<reference evidence="3" key="1">
    <citation type="submission" date="2016-10" db="EMBL/GenBank/DDBJ databases">
        <authorList>
            <person name="Varghese N."/>
            <person name="Submissions S."/>
        </authorList>
    </citation>
    <scope>NUCLEOTIDE SEQUENCE [LARGE SCALE GENOMIC DNA]</scope>
    <source>
        <strain evidence="3">SLH 33</strain>
    </source>
</reference>